<evidence type="ECO:0000313" key="4">
    <source>
        <dbReference type="Proteomes" id="UP000694240"/>
    </source>
</evidence>
<dbReference type="PROSITE" id="PS50181">
    <property type="entry name" value="FBOX"/>
    <property type="match status" value="1"/>
</dbReference>
<comment type="caution">
    <text evidence="3">The sequence shown here is derived from an EMBL/GenBank/DDBJ whole genome shotgun (WGS) entry which is preliminary data.</text>
</comment>
<organism evidence="3 4">
    <name type="scientific">Arabidopsis thaliana x Arabidopsis arenosa</name>
    <dbReference type="NCBI Taxonomy" id="1240361"/>
    <lineage>
        <taxon>Eukaryota</taxon>
        <taxon>Viridiplantae</taxon>
        <taxon>Streptophyta</taxon>
        <taxon>Embryophyta</taxon>
        <taxon>Tracheophyta</taxon>
        <taxon>Spermatophyta</taxon>
        <taxon>Magnoliopsida</taxon>
        <taxon>eudicotyledons</taxon>
        <taxon>Gunneridae</taxon>
        <taxon>Pentapetalae</taxon>
        <taxon>rosids</taxon>
        <taxon>malvids</taxon>
        <taxon>Brassicales</taxon>
        <taxon>Brassicaceae</taxon>
        <taxon>Camelineae</taxon>
        <taxon>Arabidopsis</taxon>
    </lineage>
</organism>
<keyword evidence="1" id="KW-0472">Membrane</keyword>
<dbReference type="SMART" id="SM00256">
    <property type="entry name" value="FBOX"/>
    <property type="match status" value="1"/>
</dbReference>
<feature type="transmembrane region" description="Helical" evidence="1">
    <location>
        <begin position="432"/>
        <end position="453"/>
    </location>
</feature>
<evidence type="ECO:0000256" key="1">
    <source>
        <dbReference type="SAM" id="Phobius"/>
    </source>
</evidence>
<name>A0A8T1Z148_9BRAS</name>
<feature type="domain" description="F-box" evidence="2">
    <location>
        <begin position="3"/>
        <end position="52"/>
    </location>
</feature>
<dbReference type="PANTHER" id="PTHR35546:SF70">
    <property type="entry name" value="F-BOX PROTEIN INTERACTION DOMAIN PROTEIN"/>
    <property type="match status" value="1"/>
</dbReference>
<evidence type="ECO:0000313" key="3">
    <source>
        <dbReference type="EMBL" id="KAG7552565.1"/>
    </source>
</evidence>
<dbReference type="Pfam" id="PF00646">
    <property type="entry name" value="F-box"/>
    <property type="match status" value="1"/>
</dbReference>
<protein>
    <submittedName>
        <fullName evidence="3">F-box domain</fullName>
    </submittedName>
</protein>
<dbReference type="AlphaFoldDB" id="A0A8T1Z148"/>
<dbReference type="PANTHER" id="PTHR35546">
    <property type="entry name" value="F-BOX PROTEIN INTERACTION DOMAIN PROTEIN-RELATED"/>
    <property type="match status" value="1"/>
</dbReference>
<keyword evidence="4" id="KW-1185">Reference proteome</keyword>
<dbReference type="InterPro" id="IPR055290">
    <property type="entry name" value="At3g26010-like"/>
</dbReference>
<sequence>MTRRIKLVVPEEVVVKILARLSLTSIARFISVCKEWKSIINSDYFRDQYESLNTSSSVSWSIMSTRNQTFALEIVGHHGCQRWGLKSSLGSYMHYKSDTPLRKTCVLSCTDGIVLLYTETIEGAPMYHVGNPLLQQWVQIPLPPHLTVFDVVRLQENMFFSDTGLVTKMEKGIVVGYKVVWMLVSWVVSTKLTFMIYSSETGVWKTENVRCNRSMIWSRLKYSVPLNGILHWLSSIGSDIDANYIVSYDFYNGVDDVCRTIPFPDFQEYQQARCFKRTITTSAGFVVYCNIFSDNGGRTIMVWRLISTDDHPKAWQLSWKLNPICKFDADYFPVVMHPLNYEIIYLWSRNKNALMSLNLRTYMYSLLFLSNDSRGHNSHRSPVTVTVKVSAASSTTTLSGALRLFAMSLPCLLQVFFFVSSPHVSAVIHRHVFARLPLQPAAPFLFSLALHLVQAPSLHLPQQPLPWTLPFQWLQVLCLEVLLLLIFFFLLVQAPVIMYSFGGSSTPPSSSSSRLRDLIKNSISTSSQEVITGREGEKVYGWLHHEI</sequence>
<dbReference type="Pfam" id="PF24750">
    <property type="entry name" value="b-prop_At3g26010-like"/>
    <property type="match status" value="1"/>
</dbReference>
<keyword evidence="1" id="KW-1133">Transmembrane helix</keyword>
<accession>A0A8T1Z148</accession>
<reference evidence="3 4" key="1">
    <citation type="submission" date="2020-12" db="EMBL/GenBank/DDBJ databases">
        <title>Concerted genomic and epigenomic changes stabilize Arabidopsis allopolyploids.</title>
        <authorList>
            <person name="Chen Z."/>
        </authorList>
    </citation>
    <scope>NUCLEOTIDE SEQUENCE [LARGE SCALE GENOMIC DNA]</scope>
    <source>
        <strain evidence="3">Allo738</strain>
        <tissue evidence="3">Leaf</tissue>
    </source>
</reference>
<dbReference type="EMBL" id="JAEFBK010000011">
    <property type="protein sequence ID" value="KAG7552565.1"/>
    <property type="molecule type" value="Genomic_DNA"/>
</dbReference>
<dbReference type="Proteomes" id="UP000694240">
    <property type="component" value="Chromosome 11"/>
</dbReference>
<feature type="transmembrane region" description="Helical" evidence="1">
    <location>
        <begin position="473"/>
        <end position="492"/>
    </location>
</feature>
<gene>
    <name evidence="3" type="ORF">ISN45_Aa06g031620</name>
</gene>
<dbReference type="InterPro" id="IPR056592">
    <property type="entry name" value="Beta-prop_At3g26010-like"/>
</dbReference>
<keyword evidence="1" id="KW-0812">Transmembrane</keyword>
<dbReference type="CDD" id="cd22157">
    <property type="entry name" value="F-box_AtFBW1-like"/>
    <property type="match status" value="1"/>
</dbReference>
<feature type="transmembrane region" description="Helical" evidence="1">
    <location>
        <begin position="400"/>
        <end position="420"/>
    </location>
</feature>
<evidence type="ECO:0000259" key="2">
    <source>
        <dbReference type="PROSITE" id="PS50181"/>
    </source>
</evidence>
<proteinExistence type="predicted"/>
<dbReference type="InterPro" id="IPR001810">
    <property type="entry name" value="F-box_dom"/>
</dbReference>